<name>A0A7X0HPW2_9BACI</name>
<dbReference type="RefSeq" id="WP_184521357.1">
    <property type="nucleotide sequence ID" value="NZ_JACHGK010000001.1"/>
</dbReference>
<feature type="domain" description="N-acetyltransferase" evidence="1">
    <location>
        <begin position="24"/>
        <end position="167"/>
    </location>
</feature>
<dbReference type="InterPro" id="IPR016181">
    <property type="entry name" value="Acyl_CoA_acyltransferase"/>
</dbReference>
<dbReference type="PANTHER" id="PTHR43441:SF12">
    <property type="entry name" value="RIBOSOMAL N-ACETYLTRANSFERASE YDAF-RELATED"/>
    <property type="match status" value="1"/>
</dbReference>
<dbReference type="PANTHER" id="PTHR43441">
    <property type="entry name" value="RIBOSOMAL-PROTEIN-SERINE ACETYLTRANSFERASE"/>
    <property type="match status" value="1"/>
</dbReference>
<dbReference type="Pfam" id="PF13302">
    <property type="entry name" value="Acetyltransf_3"/>
    <property type="match status" value="1"/>
</dbReference>
<accession>A0A7X0HPW2</accession>
<sequence>MFTLKVDHEIELHLLQIQDSTELFGLVQRNRSHLRQWLPWVDSMVSPLQYHTIIPEWLKQYANNNGFHAGIRFRGKLAGVIGLHFIDWYNKQTTIGYYLGKEFEGYGIMTRAVKALLHYLFSHLYLNRVEIRCGVFNHKSRAIPERLGFVLEGVIRDGEFLYDHFHDLAVFGMLARQWADKVKLP</sequence>
<evidence type="ECO:0000313" key="3">
    <source>
        <dbReference type="Proteomes" id="UP000531594"/>
    </source>
</evidence>
<dbReference type="InterPro" id="IPR000182">
    <property type="entry name" value="GNAT_dom"/>
</dbReference>
<organism evidence="2 3">
    <name type="scientific">Bacillus benzoevorans</name>
    <dbReference type="NCBI Taxonomy" id="1456"/>
    <lineage>
        <taxon>Bacteria</taxon>
        <taxon>Bacillati</taxon>
        <taxon>Bacillota</taxon>
        <taxon>Bacilli</taxon>
        <taxon>Bacillales</taxon>
        <taxon>Bacillaceae</taxon>
        <taxon>Bacillus</taxon>
    </lineage>
</organism>
<dbReference type="GO" id="GO:1990189">
    <property type="term" value="F:protein N-terminal-serine acetyltransferase activity"/>
    <property type="evidence" value="ECO:0007669"/>
    <property type="project" value="TreeGrafter"/>
</dbReference>
<dbReference type="InterPro" id="IPR051908">
    <property type="entry name" value="Ribosomal_N-acetyltransferase"/>
</dbReference>
<dbReference type="EC" id="2.3.1.-" evidence="2"/>
<dbReference type="GO" id="GO:0005737">
    <property type="term" value="C:cytoplasm"/>
    <property type="evidence" value="ECO:0007669"/>
    <property type="project" value="TreeGrafter"/>
</dbReference>
<keyword evidence="2" id="KW-0012">Acyltransferase</keyword>
<dbReference type="Proteomes" id="UP000531594">
    <property type="component" value="Unassembled WGS sequence"/>
</dbReference>
<protein>
    <submittedName>
        <fullName evidence="2">Ribosomal-protein-serine acetyltransferase</fullName>
        <ecNumber evidence="2">2.3.1.-</ecNumber>
    </submittedName>
</protein>
<keyword evidence="2" id="KW-0808">Transferase</keyword>
<gene>
    <name evidence="2" type="ORF">HNR53_000038</name>
</gene>
<dbReference type="GO" id="GO:0008999">
    <property type="term" value="F:protein-N-terminal-alanine acetyltransferase activity"/>
    <property type="evidence" value="ECO:0007669"/>
    <property type="project" value="TreeGrafter"/>
</dbReference>
<evidence type="ECO:0000313" key="2">
    <source>
        <dbReference type="EMBL" id="MBB6443450.1"/>
    </source>
</evidence>
<reference evidence="2 3" key="1">
    <citation type="submission" date="2020-08" db="EMBL/GenBank/DDBJ databases">
        <title>Genomic Encyclopedia of Type Strains, Phase IV (KMG-IV): sequencing the most valuable type-strain genomes for metagenomic binning, comparative biology and taxonomic classification.</title>
        <authorList>
            <person name="Goeker M."/>
        </authorList>
    </citation>
    <scope>NUCLEOTIDE SEQUENCE [LARGE SCALE GENOMIC DNA]</scope>
    <source>
        <strain evidence="2 3">DSM 5391</strain>
    </source>
</reference>
<dbReference type="EMBL" id="JACHGK010000001">
    <property type="protein sequence ID" value="MBB6443450.1"/>
    <property type="molecule type" value="Genomic_DNA"/>
</dbReference>
<evidence type="ECO:0000259" key="1">
    <source>
        <dbReference type="PROSITE" id="PS51186"/>
    </source>
</evidence>
<dbReference type="AlphaFoldDB" id="A0A7X0HPW2"/>
<keyword evidence="3" id="KW-1185">Reference proteome</keyword>
<dbReference type="SUPFAM" id="SSF55729">
    <property type="entry name" value="Acyl-CoA N-acyltransferases (Nat)"/>
    <property type="match status" value="1"/>
</dbReference>
<dbReference type="PROSITE" id="PS51186">
    <property type="entry name" value="GNAT"/>
    <property type="match status" value="1"/>
</dbReference>
<dbReference type="Gene3D" id="3.40.630.30">
    <property type="match status" value="1"/>
</dbReference>
<proteinExistence type="predicted"/>
<comment type="caution">
    <text evidence="2">The sequence shown here is derived from an EMBL/GenBank/DDBJ whole genome shotgun (WGS) entry which is preliminary data.</text>
</comment>